<organism evidence="2 3">
    <name type="scientific">Timema podura</name>
    <name type="common">Walking stick</name>
    <dbReference type="NCBI Taxonomy" id="61482"/>
    <lineage>
        <taxon>Eukaryota</taxon>
        <taxon>Metazoa</taxon>
        <taxon>Ecdysozoa</taxon>
        <taxon>Arthropoda</taxon>
        <taxon>Hexapoda</taxon>
        <taxon>Insecta</taxon>
        <taxon>Pterygota</taxon>
        <taxon>Neoptera</taxon>
        <taxon>Polyneoptera</taxon>
        <taxon>Phasmatodea</taxon>
        <taxon>Timematodea</taxon>
        <taxon>Timematoidea</taxon>
        <taxon>Timematidae</taxon>
        <taxon>Timema</taxon>
    </lineage>
</organism>
<accession>A0ABN7NBC8</accession>
<dbReference type="InterPro" id="IPR016024">
    <property type="entry name" value="ARM-type_fold"/>
</dbReference>
<dbReference type="Gene3D" id="1.25.10.10">
    <property type="entry name" value="Leucine-rich Repeat Variant"/>
    <property type="match status" value="1"/>
</dbReference>
<dbReference type="Pfam" id="PF07539">
    <property type="entry name" value="UTP20_N"/>
    <property type="match status" value="1"/>
</dbReference>
<dbReference type="EMBL" id="CAJPIN010000174">
    <property type="protein sequence ID" value="CAG2053153.1"/>
    <property type="molecule type" value="Genomic_DNA"/>
</dbReference>
<proteinExistence type="predicted"/>
<evidence type="ECO:0000259" key="1">
    <source>
        <dbReference type="Pfam" id="PF07539"/>
    </source>
</evidence>
<dbReference type="PANTHER" id="PTHR17695:SF11">
    <property type="entry name" value="SMALL SUBUNIT PROCESSOME COMPONENT 20 HOMOLOG"/>
    <property type="match status" value="1"/>
</dbReference>
<evidence type="ECO:0000313" key="2">
    <source>
        <dbReference type="EMBL" id="CAG2053153.1"/>
    </source>
</evidence>
<dbReference type="InterPro" id="IPR052575">
    <property type="entry name" value="SSU_processome_comp_20"/>
</dbReference>
<dbReference type="Proteomes" id="UP001153148">
    <property type="component" value="Unassembled WGS sequence"/>
</dbReference>
<dbReference type="SUPFAM" id="SSF48371">
    <property type="entry name" value="ARM repeat"/>
    <property type="match status" value="1"/>
</dbReference>
<sequence length="698" mass="78409">MQFENKYSRNMQVEHKYFRNMQDEPASMVHTIHSSLDLAKVPHPKRVLSSLNLLQVVLQRLGSLMGYDVLTHLVRVLLTSCLEAFTYFFNQFESYPWSIGEIDAVFRVMVFPYLEKLPIEGIHSPTALLKLFSAWSKQPRCFVLLVKHVEGQPTMCALPHIMKLLGCPKTRPSVTGTILEMVERLLTLEDYEGDARIPTEPVLAVDTAAVARLNCECCILMVSVYVLYVMCEIICCAEHMCVVRERLNYGSCLLLPHVGSLLAYLHSRLTASKRRSRLSRQELSVLSRVSELASDPITSDSLLRLLLPLLGRGRQEPPETVVMDLLTSVGNLISQVPQPHNYLRSLAPLFGTVSHTAPRKLLSSVLESIGKRCDGDKALVLGVHLVVELNAWDARWVEQPDFIRRLDAFKQVHVSLDAGEIGPDIGAIIIHNCFYILRKVGVIPIFYKGGLVDRTLSSHISASELSAMADVVQFVFVMFFHQETDLSLRDSAGYCIWRVAPALCNKYKDVGPDREFLVSETVLNLVRVGIRDKNESMQHEAVALLGEMCRECDMHPVLRDLAKLANKADPEVDFFENLLHLQSHRKTRALLKFCLVARELTKPPNTRTLTQFILPLASSYLCCEKFATKNSIVDAAIESTLGDPNLQRLGNITRTYTNLYPSTSLLRCCASTPSNHISLVPSLFAIELHIAASFIIIK</sequence>
<dbReference type="InterPro" id="IPR011430">
    <property type="entry name" value="UTP20_N"/>
</dbReference>
<protein>
    <recommendedName>
        <fullName evidence="1">U3 small nucleolar RNA-associated protein 20 N-terminal domain-containing protein</fullName>
    </recommendedName>
</protein>
<evidence type="ECO:0000313" key="3">
    <source>
        <dbReference type="Proteomes" id="UP001153148"/>
    </source>
</evidence>
<dbReference type="InterPro" id="IPR011989">
    <property type="entry name" value="ARM-like"/>
</dbReference>
<reference evidence="2" key="1">
    <citation type="submission" date="2021-03" db="EMBL/GenBank/DDBJ databases">
        <authorList>
            <person name="Tran Van P."/>
        </authorList>
    </citation>
    <scope>NUCLEOTIDE SEQUENCE</scope>
</reference>
<feature type="domain" description="U3 small nucleolar RNA-associated protein 20 N-terminal" evidence="1">
    <location>
        <begin position="39"/>
        <end position="438"/>
    </location>
</feature>
<gene>
    <name evidence="2" type="ORF">TPAB3V08_LOCUS229</name>
</gene>
<comment type="caution">
    <text evidence="2">The sequence shown here is derived from an EMBL/GenBank/DDBJ whole genome shotgun (WGS) entry which is preliminary data.</text>
</comment>
<dbReference type="PANTHER" id="PTHR17695">
    <property type="entry name" value="SMALL SUBUNIT PROCESSOME COMPONENT 20 HOMOLOG"/>
    <property type="match status" value="1"/>
</dbReference>
<name>A0ABN7NBC8_TIMPD</name>
<keyword evidence="3" id="KW-1185">Reference proteome</keyword>